<dbReference type="Proteomes" id="UP000030746">
    <property type="component" value="Unassembled WGS sequence"/>
</dbReference>
<dbReference type="KEGG" id="lgi:LOTGIDRAFT_205614"/>
<dbReference type="PROSITE" id="PS00297">
    <property type="entry name" value="HSP70_1"/>
    <property type="match status" value="1"/>
</dbReference>
<dbReference type="OMA" id="RMVDHFS"/>
<dbReference type="SUPFAM" id="SSF53067">
    <property type="entry name" value="Actin-like ATPase domain"/>
    <property type="match status" value="2"/>
</dbReference>
<dbReference type="PROSITE" id="PS01036">
    <property type="entry name" value="HSP70_3"/>
    <property type="match status" value="1"/>
</dbReference>
<evidence type="ECO:0000256" key="4">
    <source>
        <dbReference type="RuleBase" id="RU003322"/>
    </source>
</evidence>
<dbReference type="InterPro" id="IPR018181">
    <property type="entry name" value="Heat_shock_70_CS"/>
</dbReference>
<reference evidence="5 6" key="1">
    <citation type="journal article" date="2013" name="Nature">
        <title>Insights into bilaterian evolution from three spiralian genomes.</title>
        <authorList>
            <person name="Simakov O."/>
            <person name="Marletaz F."/>
            <person name="Cho S.J."/>
            <person name="Edsinger-Gonzales E."/>
            <person name="Havlak P."/>
            <person name="Hellsten U."/>
            <person name="Kuo D.H."/>
            <person name="Larsson T."/>
            <person name="Lv J."/>
            <person name="Arendt D."/>
            <person name="Savage R."/>
            <person name="Osoegawa K."/>
            <person name="de Jong P."/>
            <person name="Grimwood J."/>
            <person name="Chapman J.A."/>
            <person name="Shapiro H."/>
            <person name="Aerts A."/>
            <person name="Otillar R.P."/>
            <person name="Terry A.Y."/>
            <person name="Boore J.L."/>
            <person name="Grigoriev I.V."/>
            <person name="Lindberg D.R."/>
            <person name="Seaver E.C."/>
            <person name="Weisblat D.A."/>
            <person name="Putnam N.H."/>
            <person name="Rokhsar D.S."/>
        </authorList>
    </citation>
    <scope>NUCLEOTIDE SEQUENCE [LARGE SCALE GENOMIC DNA]</scope>
</reference>
<dbReference type="GO" id="GO:0005524">
    <property type="term" value="F:ATP binding"/>
    <property type="evidence" value="ECO:0007669"/>
    <property type="project" value="UniProtKB-KW"/>
</dbReference>
<dbReference type="Gene3D" id="3.30.30.30">
    <property type="match status" value="1"/>
</dbReference>
<evidence type="ECO:0000256" key="2">
    <source>
        <dbReference type="ARBA" id="ARBA00022741"/>
    </source>
</evidence>
<evidence type="ECO:0000256" key="3">
    <source>
        <dbReference type="ARBA" id="ARBA00022840"/>
    </source>
</evidence>
<evidence type="ECO:0000313" key="5">
    <source>
        <dbReference type="EMBL" id="ESO97878.1"/>
    </source>
</evidence>
<dbReference type="STRING" id="225164.V4A227"/>
<dbReference type="OrthoDB" id="2401965at2759"/>
<dbReference type="Gene3D" id="3.90.640.10">
    <property type="entry name" value="Actin, Chain A, domain 4"/>
    <property type="match status" value="1"/>
</dbReference>
<protein>
    <recommendedName>
        <fullName evidence="7">Heat shock protein 70</fullName>
    </recommendedName>
</protein>
<dbReference type="AlphaFoldDB" id="V4A227"/>
<gene>
    <name evidence="5" type="ORF">LOTGIDRAFT_205614</name>
</gene>
<dbReference type="GO" id="GO:0140662">
    <property type="term" value="F:ATP-dependent protein folding chaperone"/>
    <property type="evidence" value="ECO:0007669"/>
    <property type="project" value="InterPro"/>
</dbReference>
<dbReference type="RefSeq" id="XP_009051718.1">
    <property type="nucleotide sequence ID" value="XM_009053470.1"/>
</dbReference>
<dbReference type="InterPro" id="IPR029047">
    <property type="entry name" value="HSP70_peptide-bd_sf"/>
</dbReference>
<dbReference type="FunFam" id="2.60.34.10:FF:000002">
    <property type="entry name" value="Heat shock 70 kDa"/>
    <property type="match status" value="1"/>
</dbReference>
<keyword evidence="6" id="KW-1185">Reference proteome</keyword>
<dbReference type="EMBL" id="KB201304">
    <property type="protein sequence ID" value="ESO97878.1"/>
    <property type="molecule type" value="Genomic_DNA"/>
</dbReference>
<dbReference type="NCBIfam" id="NF001413">
    <property type="entry name" value="PRK00290.1"/>
    <property type="match status" value="1"/>
</dbReference>
<dbReference type="CTD" id="20245852"/>
<dbReference type="PROSITE" id="PS00329">
    <property type="entry name" value="HSP70_2"/>
    <property type="match status" value="1"/>
</dbReference>
<comment type="similarity">
    <text evidence="1 4">Belongs to the heat shock protein 70 family.</text>
</comment>
<dbReference type="Gene3D" id="3.30.420.40">
    <property type="match status" value="2"/>
</dbReference>
<sequence length="624" mass="69202">MTSIGIDLGTTYSCVGVFQHGKVEIIGNDQGNRTTPSYVAFTSSERLIGDAAKNQAALNPLYTLYDAKRLIGRKFADDTVQRDMKHWPFKVIDDGGKPKFQVKYKHETKVFRPEEISSMVLTKMKETAEAYLGKTIINAVITVPAYFNDSQRLATKDAGTIAGLNVLRIINEPTAAALAYGLDKYLSGEKNVLIFDLGGGTFDVSILTIDEGSLFEVKSTSGDTHLGGADFDQRLVDYFVKEFRKKNKKDMSKNAKAIGRLRNSCERAKRTLSSTTVASIEIDSLFDGVDFYTNISRAKFEDLCADLFKSTMDPVKKALKDAKMDKKQINEIVLVGGSTRIPKIQKLLQEFMNGRELNKSINPDEAVAYGAAVQAAILSGDKSEIIKNVLLVDVTPLSLGVETIGGEMNILIPRNTKIPAEARGMFTTYYDNQTRVYFDVYEGERPLTKDNNLLGDIELSDIPPAKMEVPDIEITFSIDADGIMNVSAEDKHTGNSNQITISNNRDRLSQSEIVRLVHEAEMYKEEDSKQLEKVASRNKLDSYVYSVKPSLEGAVQKLAPKNKELVNKVYDEVVNLLEKIDLEEKEVYEKKLAEVENICYLLTIKMNVASVGGGGDNLSTVSRS</sequence>
<evidence type="ECO:0000313" key="6">
    <source>
        <dbReference type="Proteomes" id="UP000030746"/>
    </source>
</evidence>
<keyword evidence="3 4" id="KW-0067">ATP-binding</keyword>
<dbReference type="PRINTS" id="PR00301">
    <property type="entry name" value="HEATSHOCK70"/>
</dbReference>
<dbReference type="SUPFAM" id="SSF100920">
    <property type="entry name" value="Heat shock protein 70kD (HSP70), peptide-binding domain"/>
    <property type="match status" value="1"/>
</dbReference>
<name>V4A227_LOTGI</name>
<dbReference type="GeneID" id="20245852"/>
<evidence type="ECO:0000256" key="1">
    <source>
        <dbReference type="ARBA" id="ARBA00007381"/>
    </source>
</evidence>
<keyword evidence="2 4" id="KW-0547">Nucleotide-binding</keyword>
<dbReference type="Pfam" id="PF00012">
    <property type="entry name" value="HSP70"/>
    <property type="match status" value="1"/>
</dbReference>
<proteinExistence type="inferred from homology"/>
<evidence type="ECO:0008006" key="7">
    <source>
        <dbReference type="Google" id="ProtNLM"/>
    </source>
</evidence>
<dbReference type="FunFam" id="3.30.30.30:FF:000001">
    <property type="entry name" value="heat shock 70 kDa protein-like"/>
    <property type="match status" value="1"/>
</dbReference>
<dbReference type="FunFam" id="3.30.420.40:FF:000028">
    <property type="entry name" value="heat shock 70 kDa protein-like"/>
    <property type="match status" value="1"/>
</dbReference>
<dbReference type="InterPro" id="IPR029048">
    <property type="entry name" value="HSP70_C_sf"/>
</dbReference>
<dbReference type="FunFam" id="3.30.420.40:FF:000172">
    <property type="entry name" value="Heat shock 70 kDa protein"/>
    <property type="match status" value="1"/>
</dbReference>
<dbReference type="InterPro" id="IPR013126">
    <property type="entry name" value="Hsp_70_fam"/>
</dbReference>
<dbReference type="Gene3D" id="1.20.1270.10">
    <property type="match status" value="1"/>
</dbReference>
<dbReference type="PANTHER" id="PTHR19375">
    <property type="entry name" value="HEAT SHOCK PROTEIN 70KDA"/>
    <property type="match status" value="1"/>
</dbReference>
<dbReference type="HOGENOM" id="CLU_005965_3_0_1"/>
<dbReference type="Gene3D" id="2.60.34.10">
    <property type="entry name" value="Substrate Binding Domain Of DNAk, Chain A, domain 1"/>
    <property type="match status" value="1"/>
</dbReference>
<organism evidence="5 6">
    <name type="scientific">Lottia gigantea</name>
    <name type="common">Giant owl limpet</name>
    <dbReference type="NCBI Taxonomy" id="225164"/>
    <lineage>
        <taxon>Eukaryota</taxon>
        <taxon>Metazoa</taxon>
        <taxon>Spiralia</taxon>
        <taxon>Lophotrochozoa</taxon>
        <taxon>Mollusca</taxon>
        <taxon>Gastropoda</taxon>
        <taxon>Patellogastropoda</taxon>
        <taxon>Lottioidea</taxon>
        <taxon>Lottiidae</taxon>
        <taxon>Lottia</taxon>
    </lineage>
</organism>
<dbReference type="SUPFAM" id="SSF100934">
    <property type="entry name" value="Heat shock protein 70kD (HSP70), C-terminal subdomain"/>
    <property type="match status" value="1"/>
</dbReference>
<dbReference type="CDD" id="cd10233">
    <property type="entry name" value="ASKHA_NBD_HSP70_HSPA1"/>
    <property type="match status" value="1"/>
</dbReference>
<dbReference type="InterPro" id="IPR043129">
    <property type="entry name" value="ATPase_NBD"/>
</dbReference>
<dbReference type="FunFam" id="3.30.420.40:FF:000026">
    <property type="entry name" value="Heat shock protein 70"/>
    <property type="match status" value="1"/>
</dbReference>
<accession>V4A227</accession>
<dbReference type="FunFam" id="3.90.640.10:FF:000002">
    <property type="entry name" value="Heat shock 70 kDa"/>
    <property type="match status" value="1"/>
</dbReference>